<dbReference type="EMBL" id="QBMN01000079">
    <property type="protein sequence ID" value="PZO40161.1"/>
    <property type="molecule type" value="Genomic_DNA"/>
</dbReference>
<dbReference type="InterPro" id="IPR018513">
    <property type="entry name" value="Cell_synthase_bac"/>
</dbReference>
<keyword evidence="5 7" id="KW-0472">Membrane</keyword>
<proteinExistence type="predicted"/>
<evidence type="ECO:0000256" key="7">
    <source>
        <dbReference type="SAM" id="Phobius"/>
    </source>
</evidence>
<organism evidence="8 9">
    <name type="scientific">Shackletoniella antarctica</name>
    <dbReference type="NCBI Taxonomy" id="268115"/>
    <lineage>
        <taxon>Bacteria</taxon>
        <taxon>Bacillati</taxon>
        <taxon>Cyanobacteriota</taxon>
        <taxon>Cyanophyceae</taxon>
        <taxon>Oculatellales</taxon>
        <taxon>Oculatellaceae</taxon>
        <taxon>Shackletoniella</taxon>
    </lineage>
</organism>
<evidence type="ECO:0000256" key="4">
    <source>
        <dbReference type="ARBA" id="ARBA00022989"/>
    </source>
</evidence>
<reference evidence="8 9" key="2">
    <citation type="submission" date="2018-06" db="EMBL/GenBank/DDBJ databases">
        <title>Metagenomic assembly of (sub)arctic Cyanobacteria and their associated microbiome from non-axenic cultures.</title>
        <authorList>
            <person name="Baurain D."/>
        </authorList>
    </citation>
    <scope>NUCLEOTIDE SEQUENCE [LARGE SCALE GENOMIC DNA]</scope>
    <source>
        <strain evidence="8">ULC041bin1</strain>
    </source>
</reference>
<dbReference type="Pfam" id="PF03170">
    <property type="entry name" value="BcsB"/>
    <property type="match status" value="1"/>
</dbReference>
<gene>
    <name evidence="8" type="ORF">DCF17_12370</name>
</gene>
<feature type="region of interest" description="Disordered" evidence="6">
    <location>
        <begin position="28"/>
        <end position="79"/>
    </location>
</feature>
<feature type="compositionally biased region" description="Pro residues" evidence="6">
    <location>
        <begin position="34"/>
        <end position="61"/>
    </location>
</feature>
<evidence type="ECO:0000256" key="3">
    <source>
        <dbReference type="ARBA" id="ARBA00022692"/>
    </source>
</evidence>
<keyword evidence="4 7" id="KW-1133">Transmembrane helix</keyword>
<evidence type="ECO:0000256" key="2">
    <source>
        <dbReference type="ARBA" id="ARBA00022475"/>
    </source>
</evidence>
<dbReference type="PANTHER" id="PTHR39083:SF1">
    <property type="entry name" value="CYCLIC DI-GMP-BINDING PROTEIN"/>
    <property type="match status" value="1"/>
</dbReference>
<keyword evidence="2" id="KW-1003">Cell membrane</keyword>
<comment type="caution">
    <text evidence="8">The sequence shown here is derived from an EMBL/GenBank/DDBJ whole genome shotgun (WGS) entry which is preliminary data.</text>
</comment>
<evidence type="ECO:0000256" key="6">
    <source>
        <dbReference type="SAM" id="MobiDB-lite"/>
    </source>
</evidence>
<evidence type="ECO:0000256" key="1">
    <source>
        <dbReference type="ARBA" id="ARBA00004162"/>
    </source>
</evidence>
<dbReference type="PANTHER" id="PTHR39083">
    <property type="entry name" value="CYCLIC DI-GMP-BINDING PROTEIN"/>
    <property type="match status" value="1"/>
</dbReference>
<feature type="compositionally biased region" description="Low complexity" evidence="6">
    <location>
        <begin position="62"/>
        <end position="72"/>
    </location>
</feature>
<sequence length="808" mass="87401">MIALVSLLPALAQTNNTVERQEDAVIQQYSLPRSTPPAPVVRPPSRPASPARPAPQRPSPSPATQSRPAAAPAAPPATAPLSEVIAAEPEPEPEPTPPAPALSQYILQFNRSPVVGNALQMQGILSQARLGFTRPRHWQVESAKIQIRFRQSPALYADRSNLTVRLNNRHLGSVPLNRTEDEIGNVLFDVPANLIEDFNTVIMEVQQHTSAECTDPTDPTLWTEILPDSQVVLNYRPQAIALDLTNYPYPFLDRLGLEADRLTYLRPKTVDSLWLTASGRYQAAANRLSNGRPIQTRLVNQLDQLNGQDRLVIIGTPAEQPALAGLDLPFAIKDNQVLDGNGAPLPNSVGVLMVTTAANGEVPVLVATGNDPAGVLKAVQSLVQPADRQLLTGQAALVNQVSEVPTPDPRDWPGYLPKDARQLLLADLTTQDNQPFQDTTVDGLPIPPAIEIPLKSLPDEQILRGSKFTLRYSYSPGIDPRRSSVTVILDGQGIGGERLQSANGGTDSVTVDIPPELVTPTSTLAVQFYTFPDVAINCGAMPDQPMWGTVHSNSSLELNRANVVNLPDLKRLQTGFPLTAPQDLSQASFVLPATPSDGDILILLQVSGRLGRLSQAQSVKLGAYLADGLPNEARQHNVVAIGLRDGFPLPEAIQSGSGLVLGNQFGRQLNQTQMQTFADEAGVIQAQVSPWNNERLLLGLTAQQPAGLTEVQQVFGQDALFSRLAGDTVIVQRTTPNPSIYNQADYQVTTLSQRPTHTVDRRGPISRSTAFLQANWVLLPGGILLLALLLYGLSQLFLNRLSRPEEIQ</sequence>
<name>A0A2W4XY39_9CYAN</name>
<reference evidence="9" key="1">
    <citation type="submission" date="2018-04" db="EMBL/GenBank/DDBJ databases">
        <authorList>
            <person name="Cornet L."/>
        </authorList>
    </citation>
    <scope>NUCLEOTIDE SEQUENCE [LARGE SCALE GENOMIC DNA]</scope>
</reference>
<evidence type="ECO:0000313" key="8">
    <source>
        <dbReference type="EMBL" id="PZO40161.1"/>
    </source>
</evidence>
<keyword evidence="3 7" id="KW-0812">Transmembrane</keyword>
<evidence type="ECO:0000256" key="5">
    <source>
        <dbReference type="ARBA" id="ARBA00023136"/>
    </source>
</evidence>
<comment type="subcellular location">
    <subcellularLocation>
        <location evidence="1">Cell membrane</location>
        <topology evidence="1">Single-pass membrane protein</topology>
    </subcellularLocation>
</comment>
<dbReference type="GO" id="GO:0005886">
    <property type="term" value="C:plasma membrane"/>
    <property type="evidence" value="ECO:0007669"/>
    <property type="project" value="UniProtKB-SubCell"/>
</dbReference>
<dbReference type="GO" id="GO:0006011">
    <property type="term" value="P:UDP-alpha-D-glucose metabolic process"/>
    <property type="evidence" value="ECO:0007669"/>
    <property type="project" value="InterPro"/>
</dbReference>
<evidence type="ECO:0000313" key="9">
    <source>
        <dbReference type="Proteomes" id="UP000249081"/>
    </source>
</evidence>
<feature type="transmembrane region" description="Helical" evidence="7">
    <location>
        <begin position="776"/>
        <end position="798"/>
    </location>
</feature>
<dbReference type="Proteomes" id="UP000249081">
    <property type="component" value="Unassembled WGS sequence"/>
</dbReference>
<dbReference type="AlphaFoldDB" id="A0A2W4XY39"/>
<accession>A0A2W4XY39</accession>
<dbReference type="Gene3D" id="2.60.120.260">
    <property type="entry name" value="Galactose-binding domain-like"/>
    <property type="match status" value="2"/>
</dbReference>
<protein>
    <submittedName>
        <fullName evidence="8">Cellulose synthase</fullName>
    </submittedName>
</protein>